<gene>
    <name evidence="1" type="ORF">BSL78_20661</name>
</gene>
<evidence type="ECO:0000313" key="1">
    <source>
        <dbReference type="EMBL" id="PIK42484.1"/>
    </source>
</evidence>
<keyword evidence="2" id="KW-1185">Reference proteome</keyword>
<name>A0A2G8K3B1_STIJA</name>
<proteinExistence type="predicted"/>
<protein>
    <submittedName>
        <fullName evidence="1">Uncharacterized protein</fullName>
    </submittedName>
</protein>
<accession>A0A2G8K3B1</accession>
<sequence>MSDYPNLEKSFVLITRNVMPLKCMSNSRSLLKVQQITQSNHVTDEEILEKVSKVAKQEQERQGKLKTRVHSVQSTGNADTTLEAPKTELKNKVQPHKGKLFDEVVELKSEVKALKAVLAERDIRDRKPRSGEFVRRPRGCEACRSEGIRTDADTLSNVVAINHFARGCRSLGQGNWPGSL</sequence>
<evidence type="ECO:0000313" key="2">
    <source>
        <dbReference type="Proteomes" id="UP000230750"/>
    </source>
</evidence>
<dbReference type="Proteomes" id="UP000230750">
    <property type="component" value="Unassembled WGS sequence"/>
</dbReference>
<comment type="caution">
    <text evidence="1">The sequence shown here is derived from an EMBL/GenBank/DDBJ whole genome shotgun (WGS) entry which is preliminary data.</text>
</comment>
<dbReference type="EMBL" id="MRZV01000930">
    <property type="protein sequence ID" value="PIK42484.1"/>
    <property type="molecule type" value="Genomic_DNA"/>
</dbReference>
<organism evidence="1 2">
    <name type="scientific">Stichopus japonicus</name>
    <name type="common">Sea cucumber</name>
    <dbReference type="NCBI Taxonomy" id="307972"/>
    <lineage>
        <taxon>Eukaryota</taxon>
        <taxon>Metazoa</taxon>
        <taxon>Echinodermata</taxon>
        <taxon>Eleutherozoa</taxon>
        <taxon>Echinozoa</taxon>
        <taxon>Holothuroidea</taxon>
        <taxon>Aspidochirotacea</taxon>
        <taxon>Aspidochirotida</taxon>
        <taxon>Stichopodidae</taxon>
        <taxon>Apostichopus</taxon>
    </lineage>
</organism>
<dbReference type="AlphaFoldDB" id="A0A2G8K3B1"/>
<reference evidence="1 2" key="1">
    <citation type="journal article" date="2017" name="PLoS Biol.">
        <title>The sea cucumber genome provides insights into morphological evolution and visceral regeneration.</title>
        <authorList>
            <person name="Zhang X."/>
            <person name="Sun L."/>
            <person name="Yuan J."/>
            <person name="Sun Y."/>
            <person name="Gao Y."/>
            <person name="Zhang L."/>
            <person name="Li S."/>
            <person name="Dai H."/>
            <person name="Hamel J.F."/>
            <person name="Liu C."/>
            <person name="Yu Y."/>
            <person name="Liu S."/>
            <person name="Lin W."/>
            <person name="Guo K."/>
            <person name="Jin S."/>
            <person name="Xu P."/>
            <person name="Storey K.B."/>
            <person name="Huan P."/>
            <person name="Zhang T."/>
            <person name="Zhou Y."/>
            <person name="Zhang J."/>
            <person name="Lin C."/>
            <person name="Li X."/>
            <person name="Xing L."/>
            <person name="Huo D."/>
            <person name="Sun M."/>
            <person name="Wang L."/>
            <person name="Mercier A."/>
            <person name="Li F."/>
            <person name="Yang H."/>
            <person name="Xiang J."/>
        </authorList>
    </citation>
    <scope>NUCLEOTIDE SEQUENCE [LARGE SCALE GENOMIC DNA]</scope>
    <source>
        <strain evidence="1">Shaxun</strain>
        <tissue evidence="1">Muscle</tissue>
    </source>
</reference>